<feature type="compositionally biased region" description="Low complexity" evidence="1">
    <location>
        <begin position="1"/>
        <end position="10"/>
    </location>
</feature>
<comment type="caution">
    <text evidence="2">The sequence shown here is derived from an EMBL/GenBank/DDBJ whole genome shotgun (WGS) entry which is preliminary data.</text>
</comment>
<organism evidence="2 3">
    <name type="scientific">Protopolystoma xenopodis</name>
    <dbReference type="NCBI Taxonomy" id="117903"/>
    <lineage>
        <taxon>Eukaryota</taxon>
        <taxon>Metazoa</taxon>
        <taxon>Spiralia</taxon>
        <taxon>Lophotrochozoa</taxon>
        <taxon>Platyhelminthes</taxon>
        <taxon>Monogenea</taxon>
        <taxon>Polyopisthocotylea</taxon>
        <taxon>Polystomatidea</taxon>
        <taxon>Polystomatidae</taxon>
        <taxon>Protopolystoma</taxon>
    </lineage>
</organism>
<name>A0A448WX73_9PLAT</name>
<evidence type="ECO:0000256" key="1">
    <source>
        <dbReference type="SAM" id="MobiDB-lite"/>
    </source>
</evidence>
<evidence type="ECO:0000313" key="3">
    <source>
        <dbReference type="Proteomes" id="UP000784294"/>
    </source>
</evidence>
<gene>
    <name evidence="2" type="ORF">PXEA_LOCUS15948</name>
</gene>
<evidence type="ECO:0000313" key="2">
    <source>
        <dbReference type="EMBL" id="VEL22508.1"/>
    </source>
</evidence>
<dbReference type="AlphaFoldDB" id="A0A448WX73"/>
<feature type="region of interest" description="Disordered" evidence="1">
    <location>
        <begin position="1"/>
        <end position="39"/>
    </location>
</feature>
<reference evidence="2" key="1">
    <citation type="submission" date="2018-11" db="EMBL/GenBank/DDBJ databases">
        <authorList>
            <consortium name="Pathogen Informatics"/>
        </authorList>
    </citation>
    <scope>NUCLEOTIDE SEQUENCE</scope>
</reference>
<sequence>MPPSSSSSSSIALAESNMPTNEELILGSPNSQKYDKSSKGDFEGLSGLTCSINHQAELTHMDNNNKKNALTGDVWGAGLDGTFPLNPAEEDISISIDDINQKVALEEEQKRQISEANTNKGNEGSKIPILKVSYLDPSSSFMSIHMNTGKIDTNCTCSKFKAVLFYQLLFISACSGIT</sequence>
<proteinExistence type="predicted"/>
<accession>A0A448WX73</accession>
<keyword evidence="3" id="KW-1185">Reference proteome</keyword>
<dbReference type="Proteomes" id="UP000784294">
    <property type="component" value="Unassembled WGS sequence"/>
</dbReference>
<protein>
    <submittedName>
        <fullName evidence="2">Uncharacterized protein</fullName>
    </submittedName>
</protein>
<dbReference type="EMBL" id="CAAALY010056795">
    <property type="protein sequence ID" value="VEL22508.1"/>
    <property type="molecule type" value="Genomic_DNA"/>
</dbReference>